<proteinExistence type="predicted"/>
<gene>
    <name evidence="1" type="ORF">NCTC10698_02529</name>
</gene>
<evidence type="ECO:0000313" key="1">
    <source>
        <dbReference type="EMBL" id="SUY77621.1"/>
    </source>
</evidence>
<keyword evidence="2" id="KW-1185">Reference proteome</keyword>
<reference evidence="1 2" key="1">
    <citation type="submission" date="2018-06" db="EMBL/GenBank/DDBJ databases">
        <authorList>
            <consortium name="Pathogen Informatics"/>
            <person name="Doyle S."/>
        </authorList>
    </citation>
    <scope>NUCLEOTIDE SEQUENCE [LARGE SCALE GENOMIC DNA]</scope>
    <source>
        <strain evidence="1 2">NCTC10698</strain>
    </source>
</reference>
<protein>
    <submittedName>
        <fullName evidence="1">Uncharacterized protein</fullName>
    </submittedName>
</protein>
<dbReference type="EMBL" id="UFXL01000001">
    <property type="protein sequence ID" value="SUY77621.1"/>
    <property type="molecule type" value="Genomic_DNA"/>
</dbReference>
<accession>A0A8B4S3P2</accession>
<comment type="caution">
    <text evidence="1">The sequence shown here is derived from an EMBL/GenBank/DDBJ whole genome shotgun (WGS) entry which is preliminary data.</text>
</comment>
<evidence type="ECO:0000313" key="2">
    <source>
        <dbReference type="Proteomes" id="UP000255070"/>
    </source>
</evidence>
<organism evidence="1 2">
    <name type="scientific">Comamonas testosteroni</name>
    <name type="common">Pseudomonas testosteroni</name>
    <dbReference type="NCBI Taxonomy" id="285"/>
    <lineage>
        <taxon>Bacteria</taxon>
        <taxon>Pseudomonadati</taxon>
        <taxon>Pseudomonadota</taxon>
        <taxon>Betaproteobacteria</taxon>
        <taxon>Burkholderiales</taxon>
        <taxon>Comamonadaceae</taxon>
        <taxon>Comamonas</taxon>
    </lineage>
</organism>
<dbReference type="AlphaFoldDB" id="A0A8B4S3P2"/>
<name>A0A8B4S3P2_COMTE</name>
<sequence>MMQACCGEALAPSSLSCIQQARTAGRHHALQGVVFYMNRFYALSISVLTALVTVAACKPSQDRPAQAAYTKEPTIYFRNGLEITLGDASVPVHGVEECPYGLAAPAGAVVELNDAKCIRLSDDTEQIVVMLDLPGGIVQEEWTVRRDASSKPHEPAFKNVSLLRPDGTRITITDKSDTLLDKCYEYQAAHVCI</sequence>
<dbReference type="Proteomes" id="UP000255070">
    <property type="component" value="Unassembled WGS sequence"/>
</dbReference>